<dbReference type="Proteomes" id="UP001519363">
    <property type="component" value="Unassembled WGS sequence"/>
</dbReference>
<evidence type="ECO:0008006" key="3">
    <source>
        <dbReference type="Google" id="ProtNLM"/>
    </source>
</evidence>
<keyword evidence="2" id="KW-1185">Reference proteome</keyword>
<evidence type="ECO:0000313" key="1">
    <source>
        <dbReference type="EMBL" id="MBP2473980.1"/>
    </source>
</evidence>
<dbReference type="EMBL" id="JAGIOO010000001">
    <property type="protein sequence ID" value="MBP2473980.1"/>
    <property type="molecule type" value="Genomic_DNA"/>
</dbReference>
<gene>
    <name evidence="1" type="ORF">JOF53_002852</name>
</gene>
<proteinExistence type="predicted"/>
<dbReference type="RefSeq" id="WP_158103737.1">
    <property type="nucleotide sequence ID" value="NZ_JAGIOO010000001.1"/>
</dbReference>
<name>A0ABS5AE55_9PSEU</name>
<accession>A0ABS5AE55</accession>
<protein>
    <recommendedName>
        <fullName evidence="3">Guanylate cyclase domain-containing protein</fullName>
    </recommendedName>
</protein>
<comment type="caution">
    <text evidence="1">The sequence shown here is derived from an EMBL/GenBank/DDBJ whole genome shotgun (WGS) entry which is preliminary data.</text>
</comment>
<sequence>MPAFRTVLGVDVIGASSLSPYHREKLPALVDKIVRDALATRNVLVSPEAWQHTGDGALISFPCEQLANVVDATQLMNELAAAHTRDSKPDVRLRLSIDIGPLPLENGLYNTNIACTRMLDAAVFKAVLATCHERQPHDFSSGLILSEAAHHLAFGDHYAELVPARDFGRIPFRHKELKAAAWIRVPGFDADTLARLGKELAEPQSSVAASAAPALAPGSVSNVAHGNFSGIQAGTISGGVNMNTRNPEN</sequence>
<reference evidence="1 2" key="1">
    <citation type="submission" date="2021-03" db="EMBL/GenBank/DDBJ databases">
        <title>Sequencing the genomes of 1000 actinobacteria strains.</title>
        <authorList>
            <person name="Klenk H.-P."/>
        </authorList>
    </citation>
    <scope>NUCLEOTIDE SEQUENCE [LARGE SCALE GENOMIC DNA]</scope>
    <source>
        <strain evidence="1 2">DSM 44580</strain>
    </source>
</reference>
<organism evidence="1 2">
    <name type="scientific">Crossiella equi</name>
    <dbReference type="NCBI Taxonomy" id="130796"/>
    <lineage>
        <taxon>Bacteria</taxon>
        <taxon>Bacillati</taxon>
        <taxon>Actinomycetota</taxon>
        <taxon>Actinomycetes</taxon>
        <taxon>Pseudonocardiales</taxon>
        <taxon>Pseudonocardiaceae</taxon>
        <taxon>Crossiella</taxon>
    </lineage>
</organism>
<evidence type="ECO:0000313" key="2">
    <source>
        <dbReference type="Proteomes" id="UP001519363"/>
    </source>
</evidence>